<dbReference type="AlphaFoldDB" id="A0A5B8UFS7"/>
<evidence type="ECO:0000313" key="7">
    <source>
        <dbReference type="Proteomes" id="UP000321204"/>
    </source>
</evidence>
<evidence type="ECO:0000256" key="3">
    <source>
        <dbReference type="ARBA" id="ARBA00022723"/>
    </source>
</evidence>
<keyword evidence="3" id="KW-0479">Metal-binding</keyword>
<dbReference type="InterPro" id="IPR019903">
    <property type="entry name" value="RIC_family"/>
</dbReference>
<gene>
    <name evidence="6" type="ORF">FSB75_05790</name>
</gene>
<dbReference type="Proteomes" id="UP000321204">
    <property type="component" value="Chromosome"/>
</dbReference>
<dbReference type="Pfam" id="PF04405">
    <property type="entry name" value="ScdA_N"/>
    <property type="match status" value="1"/>
</dbReference>
<evidence type="ECO:0000256" key="2">
    <source>
        <dbReference type="ARBA" id="ARBA00022490"/>
    </source>
</evidence>
<feature type="domain" description="Hemerythrin-like" evidence="5">
    <location>
        <begin position="85"/>
        <end position="237"/>
    </location>
</feature>
<organism evidence="6 7">
    <name type="scientific">Flavisolibacter ginsenosidimutans</name>
    <dbReference type="NCBI Taxonomy" id="661481"/>
    <lineage>
        <taxon>Bacteria</taxon>
        <taxon>Pseudomonadati</taxon>
        <taxon>Bacteroidota</taxon>
        <taxon>Chitinophagia</taxon>
        <taxon>Chitinophagales</taxon>
        <taxon>Chitinophagaceae</taxon>
        <taxon>Flavisolibacter</taxon>
    </lineage>
</organism>
<keyword evidence="4" id="KW-0408">Iron</keyword>
<evidence type="ECO:0000259" key="5">
    <source>
        <dbReference type="Pfam" id="PF01814"/>
    </source>
</evidence>
<keyword evidence="2" id="KW-0963">Cytoplasm</keyword>
<dbReference type="OrthoDB" id="9797132at2"/>
<accession>A0A5B8UFS7</accession>
<dbReference type="KEGG" id="fgg:FSB75_05790"/>
<evidence type="ECO:0000313" key="6">
    <source>
        <dbReference type="EMBL" id="QEC55434.1"/>
    </source>
</evidence>
<dbReference type="GO" id="GO:0046872">
    <property type="term" value="F:metal ion binding"/>
    <property type="evidence" value="ECO:0007669"/>
    <property type="project" value="UniProtKB-KW"/>
</dbReference>
<name>A0A5B8UFS7_9BACT</name>
<comment type="subcellular location">
    <subcellularLocation>
        <location evidence="1">Cytoplasm</location>
    </subcellularLocation>
</comment>
<reference evidence="6 7" key="1">
    <citation type="journal article" date="2015" name="Int. J. Syst. Evol. Microbiol.">
        <title>Flavisolibacter ginsenosidimutans sp. nov., with ginsenoside-converting activity isolated from soil used for cultivating ginseng.</title>
        <authorList>
            <person name="Zhao Y."/>
            <person name="Liu Q."/>
            <person name="Kang M.S."/>
            <person name="Jin F."/>
            <person name="Yu H."/>
            <person name="Im W.T."/>
        </authorList>
    </citation>
    <scope>NUCLEOTIDE SEQUENCE [LARGE SCALE GENOMIC DNA]</scope>
    <source>
        <strain evidence="6 7">Gsoil 636</strain>
    </source>
</reference>
<evidence type="ECO:0000256" key="4">
    <source>
        <dbReference type="ARBA" id="ARBA00023004"/>
    </source>
</evidence>
<sequence length="247" mass="28531">MQIEKATALPTVSQMVRDDYRLADVFKKWGINYCCGGNLPLQEACAAKNINLELLETELNEATKTISLPNALQFNEWPVLFLLDYIIYVHHSYLKKAIPLLTQTLNSFVAGHLKKYPYLAAVEETFQNLAAVLLEHTEAEEESIFPYLKQVSNTYERKEAYGHLFVRTMRKPLVETISKEHNRVSSLLLSLRQQTNNYRFTDDACTNHRVIYHKLKAFDADLTQHTHLENNVLYPKVLAMEKTLLQV</sequence>
<dbReference type="Pfam" id="PF01814">
    <property type="entry name" value="Hemerythrin"/>
    <property type="match status" value="1"/>
</dbReference>
<dbReference type="Gene3D" id="1.20.120.520">
    <property type="entry name" value="nmb1532 protein domain like"/>
    <property type="match status" value="1"/>
</dbReference>
<keyword evidence="7" id="KW-1185">Reference proteome</keyword>
<dbReference type="RefSeq" id="WP_146784119.1">
    <property type="nucleotide sequence ID" value="NZ_BAABIO010000002.1"/>
</dbReference>
<proteinExistence type="predicted"/>
<dbReference type="GO" id="GO:0005737">
    <property type="term" value="C:cytoplasm"/>
    <property type="evidence" value="ECO:0007669"/>
    <property type="project" value="UniProtKB-SubCell"/>
</dbReference>
<dbReference type="PANTHER" id="PTHR36438">
    <property type="entry name" value="IRON-SULFUR CLUSTER REPAIR PROTEIN YTFE"/>
    <property type="match status" value="1"/>
</dbReference>
<evidence type="ECO:0000256" key="1">
    <source>
        <dbReference type="ARBA" id="ARBA00004496"/>
    </source>
</evidence>
<dbReference type="InterPro" id="IPR012312">
    <property type="entry name" value="Hemerythrin-like"/>
</dbReference>
<dbReference type="EMBL" id="CP042433">
    <property type="protein sequence ID" value="QEC55434.1"/>
    <property type="molecule type" value="Genomic_DNA"/>
</dbReference>
<dbReference type="PANTHER" id="PTHR36438:SF1">
    <property type="entry name" value="IRON-SULFUR CLUSTER REPAIR PROTEIN YTFE"/>
    <property type="match status" value="1"/>
</dbReference>
<protein>
    <recommendedName>
        <fullName evidence="5">Hemerythrin-like domain-containing protein</fullName>
    </recommendedName>
</protein>